<evidence type="ECO:0000256" key="2">
    <source>
        <dbReference type="ARBA" id="ARBA00022692"/>
    </source>
</evidence>
<reference evidence="7" key="1">
    <citation type="journal article" date="2020" name="Nat. Commun.">
        <title>Large-scale genome sequencing of mycorrhizal fungi provides insights into the early evolution of symbiotic traits.</title>
        <authorList>
            <person name="Miyauchi S."/>
            <person name="Kiss E."/>
            <person name="Kuo A."/>
            <person name="Drula E."/>
            <person name="Kohler A."/>
            <person name="Sanchez-Garcia M."/>
            <person name="Morin E."/>
            <person name="Andreopoulos B."/>
            <person name="Barry K.W."/>
            <person name="Bonito G."/>
            <person name="Buee M."/>
            <person name="Carver A."/>
            <person name="Chen C."/>
            <person name="Cichocki N."/>
            <person name="Clum A."/>
            <person name="Culley D."/>
            <person name="Crous P.W."/>
            <person name="Fauchery L."/>
            <person name="Girlanda M."/>
            <person name="Hayes R.D."/>
            <person name="Keri Z."/>
            <person name="LaButti K."/>
            <person name="Lipzen A."/>
            <person name="Lombard V."/>
            <person name="Magnuson J."/>
            <person name="Maillard F."/>
            <person name="Murat C."/>
            <person name="Nolan M."/>
            <person name="Ohm R.A."/>
            <person name="Pangilinan J."/>
            <person name="Pereira M.F."/>
            <person name="Perotto S."/>
            <person name="Peter M."/>
            <person name="Pfister S."/>
            <person name="Riley R."/>
            <person name="Sitrit Y."/>
            <person name="Stielow J.B."/>
            <person name="Szollosi G."/>
            <person name="Zifcakova L."/>
            <person name="Stursova M."/>
            <person name="Spatafora J.W."/>
            <person name="Tedersoo L."/>
            <person name="Vaario L.M."/>
            <person name="Yamada A."/>
            <person name="Yan M."/>
            <person name="Wang P."/>
            <person name="Xu J."/>
            <person name="Bruns T."/>
            <person name="Baldrian P."/>
            <person name="Vilgalys R."/>
            <person name="Dunand C."/>
            <person name="Henrissat B."/>
            <person name="Grigoriev I.V."/>
            <person name="Hibbett D."/>
            <person name="Nagy L.G."/>
            <person name="Martin F.M."/>
        </authorList>
    </citation>
    <scope>NUCLEOTIDE SEQUENCE</scope>
    <source>
        <strain evidence="7">UP504</strain>
    </source>
</reference>
<evidence type="ECO:0000256" key="4">
    <source>
        <dbReference type="ARBA" id="ARBA00023136"/>
    </source>
</evidence>
<evidence type="ECO:0000313" key="8">
    <source>
        <dbReference type="Proteomes" id="UP000886523"/>
    </source>
</evidence>
<comment type="subcellular location">
    <subcellularLocation>
        <location evidence="1">Membrane</location>
        <topology evidence="1">Multi-pass membrane protein</topology>
    </subcellularLocation>
</comment>
<dbReference type="GO" id="GO:0000329">
    <property type="term" value="C:fungal-type vacuole membrane"/>
    <property type="evidence" value="ECO:0007669"/>
    <property type="project" value="TreeGrafter"/>
</dbReference>
<dbReference type="InterPro" id="IPR051415">
    <property type="entry name" value="LAAT-1"/>
</dbReference>
<evidence type="ECO:0000313" key="7">
    <source>
        <dbReference type="EMBL" id="KAF9520468.1"/>
    </source>
</evidence>
<feature type="transmembrane region" description="Helical" evidence="6">
    <location>
        <begin position="180"/>
        <end position="203"/>
    </location>
</feature>
<dbReference type="PANTHER" id="PTHR16201">
    <property type="entry name" value="SEVEN TRANSMEMBRANE PROTEIN 1-RELATED"/>
    <property type="match status" value="1"/>
</dbReference>
<evidence type="ECO:0000256" key="3">
    <source>
        <dbReference type="ARBA" id="ARBA00022989"/>
    </source>
</evidence>
<accession>A0A9P6B9Z4</accession>
<evidence type="ECO:0000256" key="5">
    <source>
        <dbReference type="SAM" id="MobiDB-lite"/>
    </source>
</evidence>
<dbReference type="GO" id="GO:0015174">
    <property type="term" value="F:basic amino acid transmembrane transporter activity"/>
    <property type="evidence" value="ECO:0007669"/>
    <property type="project" value="TreeGrafter"/>
</dbReference>
<evidence type="ECO:0000256" key="1">
    <source>
        <dbReference type="ARBA" id="ARBA00004141"/>
    </source>
</evidence>
<gene>
    <name evidence="7" type="ORF">BS47DRAFT_634082</name>
</gene>
<keyword evidence="4 6" id="KW-0472">Membrane</keyword>
<dbReference type="InterPro" id="IPR006603">
    <property type="entry name" value="PQ-loop_rpt"/>
</dbReference>
<dbReference type="GO" id="GO:0034488">
    <property type="term" value="P:basic amino acid transmembrane export from vacuole"/>
    <property type="evidence" value="ECO:0007669"/>
    <property type="project" value="TreeGrafter"/>
</dbReference>
<dbReference type="OrthoDB" id="8048523at2759"/>
<proteinExistence type="predicted"/>
<dbReference type="Proteomes" id="UP000886523">
    <property type="component" value="Unassembled WGS sequence"/>
</dbReference>
<dbReference type="AlphaFoldDB" id="A0A9P6B9Z4"/>
<dbReference type="Gene3D" id="1.20.1280.290">
    <property type="match status" value="1"/>
</dbReference>
<feature type="compositionally biased region" description="Polar residues" evidence="5">
    <location>
        <begin position="268"/>
        <end position="290"/>
    </location>
</feature>
<sequence length="290" mass="31988">MMRNDGVPVVESGLWTSKRRKSVSASKRSATIIFLAVWFLFNIHKGVISHPGTGSHRVGVVLNSSFANDPSWDVAGSNPMSRTSPIFSVLTSDDRRHTWSPQSTERVIGRVSAWVCATLYLTSRLPQIWKNFTRKSVEGLTMSLFVCAFLGNLFYVASILTNPTLDEPIPISTEYISESIPYLLGSGGTLLFDVTIVAQSFIYGDQSPVHTRLNSSTSARKVLGHRVRSSGYVLEGAEFEPLLREQDRGKTLTNRFGRTPARRYTHSGVRSGSMSISPDVPTQDSAVENT</sequence>
<name>A0A9P6B9Z4_9AGAM</name>
<feature type="region of interest" description="Disordered" evidence="5">
    <location>
        <begin position="263"/>
        <end position="290"/>
    </location>
</feature>
<dbReference type="PANTHER" id="PTHR16201:SF34">
    <property type="entry name" value="LYSOSOMAL AMINO ACID TRANSPORTER 1"/>
    <property type="match status" value="1"/>
</dbReference>
<dbReference type="SMART" id="SM00679">
    <property type="entry name" value="CTNS"/>
    <property type="match status" value="1"/>
</dbReference>
<comment type="caution">
    <text evidence="7">The sequence shown here is derived from an EMBL/GenBank/DDBJ whole genome shotgun (WGS) entry which is preliminary data.</text>
</comment>
<keyword evidence="2 6" id="KW-0812">Transmembrane</keyword>
<organism evidence="7 8">
    <name type="scientific">Hydnum rufescens UP504</name>
    <dbReference type="NCBI Taxonomy" id="1448309"/>
    <lineage>
        <taxon>Eukaryota</taxon>
        <taxon>Fungi</taxon>
        <taxon>Dikarya</taxon>
        <taxon>Basidiomycota</taxon>
        <taxon>Agaricomycotina</taxon>
        <taxon>Agaricomycetes</taxon>
        <taxon>Cantharellales</taxon>
        <taxon>Hydnaceae</taxon>
        <taxon>Hydnum</taxon>
    </lineage>
</organism>
<protein>
    <submittedName>
        <fullName evidence="7">Uncharacterized protein</fullName>
    </submittedName>
</protein>
<feature type="transmembrane region" description="Helical" evidence="6">
    <location>
        <begin position="137"/>
        <end position="160"/>
    </location>
</feature>
<keyword evidence="3 6" id="KW-1133">Transmembrane helix</keyword>
<dbReference type="EMBL" id="MU128911">
    <property type="protein sequence ID" value="KAF9520468.1"/>
    <property type="molecule type" value="Genomic_DNA"/>
</dbReference>
<keyword evidence="8" id="KW-1185">Reference proteome</keyword>
<evidence type="ECO:0000256" key="6">
    <source>
        <dbReference type="SAM" id="Phobius"/>
    </source>
</evidence>
<dbReference type="Pfam" id="PF04193">
    <property type="entry name" value="PQ-loop"/>
    <property type="match status" value="1"/>
</dbReference>